<evidence type="ECO:0000256" key="2">
    <source>
        <dbReference type="ARBA" id="ARBA00022801"/>
    </source>
</evidence>
<dbReference type="GO" id="GO:0005975">
    <property type="term" value="P:carbohydrate metabolic process"/>
    <property type="evidence" value="ECO:0007669"/>
    <property type="project" value="InterPro"/>
</dbReference>
<proteinExistence type="inferred from homology"/>
<dbReference type="AlphaFoldDB" id="A0A4Q7MYE6"/>
<dbReference type="Pfam" id="PF00728">
    <property type="entry name" value="Glyco_hydro_20"/>
    <property type="match status" value="1"/>
</dbReference>
<dbReference type="InterPro" id="IPR015883">
    <property type="entry name" value="Glyco_hydro_20_cat"/>
</dbReference>
<dbReference type="PANTHER" id="PTHR21040:SF8">
    <property type="entry name" value="BCDNA.GH04120"/>
    <property type="match status" value="1"/>
</dbReference>
<feature type="chain" id="PRO_5020528161" evidence="3">
    <location>
        <begin position="27"/>
        <end position="372"/>
    </location>
</feature>
<dbReference type="InterPro" id="IPR038901">
    <property type="entry name" value="HEXDC-like"/>
</dbReference>
<comment type="caution">
    <text evidence="5">The sequence shown here is derived from an EMBL/GenBank/DDBJ whole genome shotgun (WGS) entry which is preliminary data.</text>
</comment>
<dbReference type="PANTHER" id="PTHR21040">
    <property type="entry name" value="BCDNA.GH04120"/>
    <property type="match status" value="1"/>
</dbReference>
<feature type="signal peptide" evidence="3">
    <location>
        <begin position="1"/>
        <end position="26"/>
    </location>
</feature>
<dbReference type="InterPro" id="IPR017853">
    <property type="entry name" value="GH"/>
</dbReference>
<evidence type="ECO:0000259" key="4">
    <source>
        <dbReference type="Pfam" id="PF00728"/>
    </source>
</evidence>
<protein>
    <submittedName>
        <fullName evidence="5">Glycosyl hydrolase family 20</fullName>
    </submittedName>
</protein>
<reference evidence="5 6" key="1">
    <citation type="submission" date="2019-02" db="EMBL/GenBank/DDBJ databases">
        <title>Genomic Encyclopedia of Type Strains, Phase IV (KMG-IV): sequencing the most valuable type-strain genomes for metagenomic binning, comparative biology and taxonomic classification.</title>
        <authorList>
            <person name="Goeker M."/>
        </authorList>
    </citation>
    <scope>NUCLEOTIDE SEQUENCE [LARGE SCALE GENOMIC DNA]</scope>
    <source>
        <strain evidence="5 6">DSM 18116</strain>
    </source>
</reference>
<gene>
    <name evidence="5" type="ORF">EV199_4159</name>
</gene>
<keyword evidence="2 5" id="KW-0378">Hydrolase</keyword>
<comment type="similarity">
    <text evidence="1">Belongs to the glycosyl hydrolase 20 family.</text>
</comment>
<keyword evidence="6" id="KW-1185">Reference proteome</keyword>
<accession>A0A4Q7MYE6</accession>
<keyword evidence="3" id="KW-0732">Signal</keyword>
<feature type="domain" description="Glycoside hydrolase family 20 catalytic" evidence="4">
    <location>
        <begin position="84"/>
        <end position="295"/>
    </location>
</feature>
<dbReference type="EMBL" id="SGXA01000002">
    <property type="protein sequence ID" value="RZS72243.1"/>
    <property type="molecule type" value="Genomic_DNA"/>
</dbReference>
<dbReference type="Gene3D" id="3.20.20.80">
    <property type="entry name" value="Glycosidases"/>
    <property type="match status" value="1"/>
</dbReference>
<name>A0A4Q7MYE6_9BACT</name>
<sequence length="372" mass="42440">MTVRMRKHHLVPVLLLTIVCSIRSFAQSGIDTILPVRGLCIAAPQKAGLDAFTNFITKELAPRQVNTLILRVDYNYQYESHPELRDSNALSKADIKKLVAACKQSKIRLIPQVNLLGHQSWAAQTHNLLRVYPQFDETPHVKMPEKYVWPNPDGLYCKSYCPLHPDVHNIVFALMDEICDVFESGAFHAGMDEVFYLGDDKCPRCSGRDKAELFANEVRKIRDRLSMKNRELWIWGDRLIDGKTTGIGMWEGSFNNTHRAIDLIPKDVFICDWHYERPDKTPVLFAAKGLRVATSPWRTPAHALVQLNDMLSFRKGSTPEMKKYFQGMVQTVWSPAQAFLDEFYGKRTNPDAGPNTQAACFRALFDAIRDVK</sequence>
<organism evidence="5 6">
    <name type="scientific">Pseudobacter ginsenosidimutans</name>
    <dbReference type="NCBI Taxonomy" id="661488"/>
    <lineage>
        <taxon>Bacteria</taxon>
        <taxon>Pseudomonadati</taxon>
        <taxon>Bacteroidota</taxon>
        <taxon>Chitinophagia</taxon>
        <taxon>Chitinophagales</taxon>
        <taxon>Chitinophagaceae</taxon>
        <taxon>Pseudobacter</taxon>
    </lineage>
</organism>
<dbReference type="Proteomes" id="UP000293874">
    <property type="component" value="Unassembled WGS sequence"/>
</dbReference>
<evidence type="ECO:0000256" key="3">
    <source>
        <dbReference type="SAM" id="SignalP"/>
    </source>
</evidence>
<dbReference type="SUPFAM" id="SSF51445">
    <property type="entry name" value="(Trans)glycosidases"/>
    <property type="match status" value="1"/>
</dbReference>
<evidence type="ECO:0000313" key="6">
    <source>
        <dbReference type="Proteomes" id="UP000293874"/>
    </source>
</evidence>
<evidence type="ECO:0000313" key="5">
    <source>
        <dbReference type="EMBL" id="RZS72243.1"/>
    </source>
</evidence>
<evidence type="ECO:0000256" key="1">
    <source>
        <dbReference type="ARBA" id="ARBA00006285"/>
    </source>
</evidence>
<dbReference type="GO" id="GO:0004563">
    <property type="term" value="F:beta-N-acetylhexosaminidase activity"/>
    <property type="evidence" value="ECO:0007669"/>
    <property type="project" value="UniProtKB-ARBA"/>
</dbReference>